<dbReference type="Proteomes" id="UP000658390">
    <property type="component" value="Unassembled WGS sequence"/>
</dbReference>
<organism evidence="1 2">
    <name type="scientific">Pseudomonas psychrophila</name>
    <dbReference type="NCBI Taxonomy" id="122355"/>
    <lineage>
        <taxon>Bacteria</taxon>
        <taxon>Pseudomonadati</taxon>
        <taxon>Pseudomonadota</taxon>
        <taxon>Gammaproteobacteria</taxon>
        <taxon>Pseudomonadales</taxon>
        <taxon>Pseudomonadaceae</taxon>
        <taxon>Pseudomonas</taxon>
    </lineage>
</organism>
<dbReference type="RefSeq" id="WP_198821047.1">
    <property type="nucleotide sequence ID" value="NZ_JAEKCZ010000002.1"/>
</dbReference>
<name>A0A8I1K3I7_9PSED</name>
<dbReference type="AlphaFoldDB" id="A0A8I1K3I7"/>
<reference evidence="1" key="1">
    <citation type="submission" date="2020-12" db="EMBL/GenBank/DDBJ databases">
        <title>Antibiotic resistance and phylogeny of Pseudomonas spp. isolated over three decades from chicken meat in the Norwegian food chain.</title>
        <authorList>
            <person name="Moen B."/>
        </authorList>
    </citation>
    <scope>NUCLEOTIDE SEQUENCE</scope>
    <source>
        <strain evidence="1">MF6762</strain>
    </source>
</reference>
<comment type="caution">
    <text evidence="1">The sequence shown here is derived from an EMBL/GenBank/DDBJ whole genome shotgun (WGS) entry which is preliminary data.</text>
</comment>
<evidence type="ECO:0000313" key="1">
    <source>
        <dbReference type="EMBL" id="MBJ2255434.1"/>
    </source>
</evidence>
<proteinExistence type="predicted"/>
<sequence length="77" mass="8673">MFKHVITAVFSVWHMGESALPTMKTPNSYDPAIVIYRQATAFRLQPGDYVNALCNKHAQKAAEMENKFFCAFSSDQA</sequence>
<gene>
    <name evidence="1" type="ORF">JFT45_02745</name>
</gene>
<accession>A0A8I1K3I7</accession>
<protein>
    <submittedName>
        <fullName evidence="1">Uncharacterized protein</fullName>
    </submittedName>
</protein>
<evidence type="ECO:0000313" key="2">
    <source>
        <dbReference type="Proteomes" id="UP000658390"/>
    </source>
</evidence>
<dbReference type="EMBL" id="JAEKCZ010000002">
    <property type="protein sequence ID" value="MBJ2255434.1"/>
    <property type="molecule type" value="Genomic_DNA"/>
</dbReference>